<organism evidence="1 2">
    <name type="scientific">Entomophthora muscae</name>
    <dbReference type="NCBI Taxonomy" id="34485"/>
    <lineage>
        <taxon>Eukaryota</taxon>
        <taxon>Fungi</taxon>
        <taxon>Fungi incertae sedis</taxon>
        <taxon>Zoopagomycota</taxon>
        <taxon>Entomophthoromycotina</taxon>
        <taxon>Entomophthoromycetes</taxon>
        <taxon>Entomophthorales</taxon>
        <taxon>Entomophthoraceae</taxon>
        <taxon>Entomophthora</taxon>
    </lineage>
</organism>
<sequence>MRFSNFLLAVSSVLALSTNLPVVFRGHPVAESTLSLNGTTLYINPIGAQQSGAQFPYDKKSSVPTDFSLATVYLNNKKGHVATLQTGFDTISQSCSCYWLDVKDLATRFPNLTNGLDYFISIEGDKYTVLSGTFALVTGKTAFPSPTRLRCRPKSK</sequence>
<comment type="caution">
    <text evidence="1">The sequence shown here is derived from an EMBL/GenBank/DDBJ whole genome shotgun (WGS) entry which is preliminary data.</text>
</comment>
<reference evidence="1" key="1">
    <citation type="submission" date="2022-04" db="EMBL/GenBank/DDBJ databases">
        <title>Genome of the entomopathogenic fungus Entomophthora muscae.</title>
        <authorList>
            <person name="Elya C."/>
            <person name="Lovett B.R."/>
            <person name="Lee E."/>
            <person name="Macias A.M."/>
            <person name="Hajek A.E."/>
            <person name="De Bivort B.L."/>
            <person name="Kasson M.T."/>
            <person name="De Fine Licht H.H."/>
            <person name="Stajich J.E."/>
        </authorList>
    </citation>
    <scope>NUCLEOTIDE SEQUENCE</scope>
    <source>
        <strain evidence="1">Berkeley</strain>
    </source>
</reference>
<keyword evidence="2" id="KW-1185">Reference proteome</keyword>
<proteinExistence type="predicted"/>
<dbReference type="EMBL" id="QTSX02006418">
    <property type="protein sequence ID" value="KAJ9054940.1"/>
    <property type="molecule type" value="Genomic_DNA"/>
</dbReference>
<evidence type="ECO:0000313" key="2">
    <source>
        <dbReference type="Proteomes" id="UP001165960"/>
    </source>
</evidence>
<evidence type="ECO:0000313" key="1">
    <source>
        <dbReference type="EMBL" id="KAJ9054940.1"/>
    </source>
</evidence>
<accession>A0ACC2RY63</accession>
<protein>
    <submittedName>
        <fullName evidence="1">Uncharacterized protein</fullName>
    </submittedName>
</protein>
<name>A0ACC2RY63_9FUNG</name>
<gene>
    <name evidence="1" type="ORF">DSO57_1009099</name>
</gene>
<dbReference type="Proteomes" id="UP001165960">
    <property type="component" value="Unassembled WGS sequence"/>
</dbReference>